<comment type="caution">
    <text evidence="8">The sequence shown here is derived from an EMBL/GenBank/DDBJ whole genome shotgun (WGS) entry which is preliminary data.</text>
</comment>
<dbReference type="Gene3D" id="3.60.21.10">
    <property type="match status" value="1"/>
</dbReference>
<dbReference type="GO" id="GO:0005576">
    <property type="term" value="C:extracellular region"/>
    <property type="evidence" value="ECO:0007669"/>
    <property type="project" value="UniProtKB-SubCell"/>
</dbReference>
<name>A0A2P8I637_SACCR</name>
<evidence type="ECO:0000259" key="7">
    <source>
        <dbReference type="Pfam" id="PF24517"/>
    </source>
</evidence>
<evidence type="ECO:0000313" key="9">
    <source>
        <dbReference type="Proteomes" id="UP000241118"/>
    </source>
</evidence>
<dbReference type="InterPro" id="IPR004843">
    <property type="entry name" value="Calcineurin-like_PHP"/>
</dbReference>
<evidence type="ECO:0000256" key="1">
    <source>
        <dbReference type="ARBA" id="ARBA00004613"/>
    </source>
</evidence>
<proteinExistence type="predicted"/>
<comment type="subcellular location">
    <subcellularLocation>
        <location evidence="1">Secreted</location>
    </subcellularLocation>
</comment>
<feature type="signal peptide" evidence="5">
    <location>
        <begin position="1"/>
        <end position="18"/>
    </location>
</feature>
<evidence type="ECO:0000256" key="5">
    <source>
        <dbReference type="SAM" id="SignalP"/>
    </source>
</evidence>
<feature type="domain" description="Calcineurin-like phosphoesterase" evidence="6">
    <location>
        <begin position="223"/>
        <end position="383"/>
    </location>
</feature>
<feature type="compositionally biased region" description="Polar residues" evidence="4">
    <location>
        <begin position="49"/>
        <end position="62"/>
    </location>
</feature>
<evidence type="ECO:0000256" key="4">
    <source>
        <dbReference type="SAM" id="MobiDB-lite"/>
    </source>
</evidence>
<keyword evidence="9" id="KW-1185">Reference proteome</keyword>
<dbReference type="RefSeq" id="WP_106617882.1">
    <property type="nucleotide sequence ID" value="NZ_PYAX01000008.1"/>
</dbReference>
<dbReference type="NCBIfam" id="NF033679">
    <property type="entry name" value="DNRLRE_dom"/>
    <property type="match status" value="1"/>
</dbReference>
<feature type="region of interest" description="Disordered" evidence="4">
    <location>
        <begin position="168"/>
        <end position="206"/>
    </location>
</feature>
<dbReference type="PANTHER" id="PTHR22953:SF153">
    <property type="entry name" value="PURPLE ACID PHOSPHATASE"/>
    <property type="match status" value="1"/>
</dbReference>
<sequence>MSGRRAPLALLAIGVVTAATLTAIASSEHVPAASAATTTFTPSADTHVDNSATGTNYGTSGQLGVDGSPIKRMFLKFTVSGVSGTVGSAKLRLHTDDVSGSNSPAGGTFRAMTNTTWSETGVTWNNQPAIDGATLDTLGSVARNAWYEVDVTAHVRANGTFSFGVTSTSTDGADYDSRETGATAPQLVVTTGTTTTTTTPPPSGDPVLVGAGDISNSGSGDSATAALLDSIPGTVFTTGDNVYNSGTASEFASYYEPTWGRHKARTRPSPGNHDYGTSGATGYYNYFGAQAGPSGRGYYSYDLGNWHIVSLNSNISMAAGSAQEQWLRADLAASTKPCTAAYWHHPLFTSGANHSPSTATRPLFQALYDHNADVVLFGHNHQYERFAPQNPNGGLDTTRGIRTFVAGMGGASHYGFGTIRPNSEVRNSTAYGVLKLTLHSTSFDWQFVPVAGQTFTDSGTTACH</sequence>
<feature type="region of interest" description="Disordered" evidence="4">
    <location>
        <begin position="41"/>
        <end position="62"/>
    </location>
</feature>
<dbReference type="Pfam" id="PF00149">
    <property type="entry name" value="Metallophos"/>
    <property type="match status" value="1"/>
</dbReference>
<evidence type="ECO:0000256" key="2">
    <source>
        <dbReference type="ARBA" id="ARBA00022525"/>
    </source>
</evidence>
<dbReference type="InterPro" id="IPR029052">
    <property type="entry name" value="Metallo-depent_PP-like"/>
</dbReference>
<dbReference type="Pfam" id="PF24517">
    <property type="entry name" value="CBM96"/>
    <property type="match status" value="1"/>
</dbReference>
<keyword evidence="2" id="KW-0964">Secreted</keyword>
<feature type="chain" id="PRO_5038728417" evidence="5">
    <location>
        <begin position="19"/>
        <end position="464"/>
    </location>
</feature>
<dbReference type="InterPro" id="IPR039331">
    <property type="entry name" value="PAPs-like"/>
</dbReference>
<evidence type="ECO:0000256" key="3">
    <source>
        <dbReference type="ARBA" id="ARBA00022729"/>
    </source>
</evidence>
<dbReference type="GO" id="GO:0003993">
    <property type="term" value="F:acid phosphatase activity"/>
    <property type="evidence" value="ECO:0007669"/>
    <property type="project" value="InterPro"/>
</dbReference>
<gene>
    <name evidence="8" type="ORF">B0I31_108378</name>
</gene>
<dbReference type="SUPFAM" id="SSF56300">
    <property type="entry name" value="Metallo-dependent phosphatases"/>
    <property type="match status" value="1"/>
</dbReference>
<keyword evidence="3 5" id="KW-0732">Signal</keyword>
<dbReference type="OrthoDB" id="9804511at2"/>
<reference evidence="8 9" key="1">
    <citation type="submission" date="2018-03" db="EMBL/GenBank/DDBJ databases">
        <title>Genomic Encyclopedia of Type Strains, Phase III (KMG-III): the genomes of soil and plant-associated and newly described type strains.</title>
        <authorList>
            <person name="Whitman W."/>
        </authorList>
    </citation>
    <scope>NUCLEOTIDE SEQUENCE [LARGE SCALE GENOMIC DNA]</scope>
    <source>
        <strain evidence="8 9">CGMCC 4.7097</strain>
    </source>
</reference>
<dbReference type="AlphaFoldDB" id="A0A2P8I637"/>
<evidence type="ECO:0000313" key="8">
    <source>
        <dbReference type="EMBL" id="PSL53931.1"/>
    </source>
</evidence>
<dbReference type="EMBL" id="PYAX01000008">
    <property type="protein sequence ID" value="PSL53931.1"/>
    <property type="molecule type" value="Genomic_DNA"/>
</dbReference>
<dbReference type="Proteomes" id="UP000241118">
    <property type="component" value="Unassembled WGS sequence"/>
</dbReference>
<evidence type="ECO:0000259" key="6">
    <source>
        <dbReference type="Pfam" id="PF00149"/>
    </source>
</evidence>
<dbReference type="InterPro" id="IPR055372">
    <property type="entry name" value="CBM96"/>
</dbReference>
<organism evidence="8 9">
    <name type="scientific">Saccharothrix carnea</name>
    <dbReference type="NCBI Taxonomy" id="1280637"/>
    <lineage>
        <taxon>Bacteria</taxon>
        <taxon>Bacillati</taxon>
        <taxon>Actinomycetota</taxon>
        <taxon>Actinomycetes</taxon>
        <taxon>Pseudonocardiales</taxon>
        <taxon>Pseudonocardiaceae</taxon>
        <taxon>Saccharothrix</taxon>
    </lineage>
</organism>
<dbReference type="PANTHER" id="PTHR22953">
    <property type="entry name" value="ACID PHOSPHATASE RELATED"/>
    <property type="match status" value="1"/>
</dbReference>
<feature type="domain" description="Carbohydrate-binding module family 96" evidence="7">
    <location>
        <begin position="37"/>
        <end position="191"/>
    </location>
</feature>
<protein>
    <submittedName>
        <fullName evidence="8">3',5'-cyclic AMP phosphodiesterase CpdA</fullName>
    </submittedName>
</protein>
<accession>A0A2P8I637</accession>